<name>A0ABS5TQQ1_9ACTN</name>
<evidence type="ECO:0000313" key="2">
    <source>
        <dbReference type="EMBL" id="MBT0772513.1"/>
    </source>
</evidence>
<proteinExistence type="predicted"/>
<keyword evidence="1" id="KW-1133">Transmembrane helix</keyword>
<keyword evidence="1" id="KW-0472">Membrane</keyword>
<accession>A0ABS5TQQ1</accession>
<evidence type="ECO:0000313" key="3">
    <source>
        <dbReference type="Proteomes" id="UP001197247"/>
    </source>
</evidence>
<keyword evidence="3" id="KW-1185">Reference proteome</keyword>
<feature type="transmembrane region" description="Helical" evidence="1">
    <location>
        <begin position="802"/>
        <end position="824"/>
    </location>
</feature>
<feature type="transmembrane region" description="Helical" evidence="1">
    <location>
        <begin position="468"/>
        <end position="486"/>
    </location>
</feature>
<evidence type="ECO:0000256" key="1">
    <source>
        <dbReference type="SAM" id="Phobius"/>
    </source>
</evidence>
<protein>
    <recommendedName>
        <fullName evidence="4">FtsX-like permease family protein</fullName>
    </recommendedName>
</protein>
<evidence type="ECO:0008006" key="4">
    <source>
        <dbReference type="Google" id="ProtNLM"/>
    </source>
</evidence>
<reference evidence="2 3" key="1">
    <citation type="submission" date="2021-05" db="EMBL/GenBank/DDBJ databases">
        <title>Kineosporia and Streptomyces sp. nov. two new marine actinobacteria isolated from Coral.</title>
        <authorList>
            <person name="Buangrab K."/>
            <person name="Sutthacheep M."/>
            <person name="Yeemin T."/>
            <person name="Harunari E."/>
            <person name="Igarashi Y."/>
            <person name="Kanchanasin P."/>
            <person name="Tanasupawat S."/>
            <person name="Phongsopitanun W."/>
        </authorList>
    </citation>
    <scope>NUCLEOTIDE SEQUENCE [LARGE SCALE GENOMIC DNA]</scope>
    <source>
        <strain evidence="2 3">J2-2</strain>
    </source>
</reference>
<dbReference type="RefSeq" id="WP_214159046.1">
    <property type="nucleotide sequence ID" value="NZ_JAHBAY010000012.1"/>
</dbReference>
<sequence length="936" mass="95280">MRGGWPLLRRAPGRMLRSGSTAVMIAVSVALLAALVAAGPLFGRATASGSLERKLATVPASTQVTLQPALGVVVQGVIPARSEARLTELVDSTPWLGSPVTARWGQAWQLQEGHPTPYVGAGGLRRSAVLWYRTGAVEALDVVRGERGAKGVWLPDGVATDLGLEPGDTFRAGRTFQGGDILGCTSNGTVLDVIGTPATTRTGLTLAGTFRTGADGRMPTGSYFSAIASQIPSDPLGCPTPAILVIGDRDTIATALDEAQEVPVWTYSATLTAAGRTPGRLEQAAVAAQRAKVDAADPGSELSALFAGDDGTSIGRVETALPELQQAAEADARTAAQQGRGIAYAGGALGLAAVVVALRALARRRRRETELLLGLGTPTPVVVGAGFLELLLPALVGAAAGGAGAWLAFERFGPQRELGPGAVRATLLAAGFVALLTLICNALVTLLQARAVGRELAGLPAGRAGGPWLPLLTGATVLAVAATLSRDGDGSYTDPLSAVLPILVLACGCLLLVRLAGPITPLLARRRAARPAGSTPSRSPDRLVLRGLRNTGVAVADLVVVLAIGAGVLAYGLVSASAVHGSALDKASVLAGAASTAHIPHSYDLGGGEGPSPRLAPGLSVVWRATGQLRPDYVGVDVMVVDPDTLAAVAAWGQGPELARAKAALALFGDADGADANGAVPAVLIGLPGHETGSGATVLVGADELRLTARGSLGTFPGAGRPTVLFDARSLFPAMDARNRNLDPSVDTISGGQGNYATWLWSSGDLDELNAYLERRSVSTTSTGSLEQARATPVLTSSGWAASYQVVLGAAAAALAGLSVLVAVDRRVARAAPVDLVLRRFGVRPRRLVRLRATELALTCLGALAVLAAPLALVLVLLPRLVEPGPGLAPAMGVQVPLVPLLITALAALAVTALAVLVAARRSATLKPAEVLRDDQ</sequence>
<feature type="transmembrane region" description="Helical" evidence="1">
    <location>
        <begin position="381"/>
        <end position="407"/>
    </location>
</feature>
<dbReference type="Proteomes" id="UP001197247">
    <property type="component" value="Unassembled WGS sequence"/>
</dbReference>
<feature type="transmembrane region" description="Helical" evidence="1">
    <location>
        <begin position="552"/>
        <end position="574"/>
    </location>
</feature>
<feature type="transmembrane region" description="Helical" evidence="1">
    <location>
        <begin position="342"/>
        <end position="361"/>
    </location>
</feature>
<comment type="caution">
    <text evidence="2">The sequence shown here is derived from an EMBL/GenBank/DDBJ whole genome shotgun (WGS) entry which is preliminary data.</text>
</comment>
<feature type="transmembrane region" description="Helical" evidence="1">
    <location>
        <begin position="898"/>
        <end position="920"/>
    </location>
</feature>
<gene>
    <name evidence="2" type="ORF">KIH74_26440</name>
</gene>
<feature type="transmembrane region" description="Helical" evidence="1">
    <location>
        <begin position="498"/>
        <end position="517"/>
    </location>
</feature>
<dbReference type="EMBL" id="JAHBAY010000012">
    <property type="protein sequence ID" value="MBT0772513.1"/>
    <property type="molecule type" value="Genomic_DNA"/>
</dbReference>
<keyword evidence="1" id="KW-0812">Transmembrane</keyword>
<feature type="transmembrane region" description="Helical" evidence="1">
    <location>
        <begin position="856"/>
        <end position="878"/>
    </location>
</feature>
<feature type="transmembrane region" description="Helical" evidence="1">
    <location>
        <begin position="427"/>
        <end position="447"/>
    </location>
</feature>
<organism evidence="2 3">
    <name type="scientific">Kineosporia corallincola</name>
    <dbReference type="NCBI Taxonomy" id="2835133"/>
    <lineage>
        <taxon>Bacteria</taxon>
        <taxon>Bacillati</taxon>
        <taxon>Actinomycetota</taxon>
        <taxon>Actinomycetes</taxon>
        <taxon>Kineosporiales</taxon>
        <taxon>Kineosporiaceae</taxon>
        <taxon>Kineosporia</taxon>
    </lineage>
</organism>